<dbReference type="EMBL" id="CP059075">
    <property type="protein sequence ID" value="QRE03781.1"/>
    <property type="molecule type" value="Genomic_DNA"/>
</dbReference>
<evidence type="ECO:0000313" key="1">
    <source>
        <dbReference type="EMBL" id="QRE03781.1"/>
    </source>
</evidence>
<dbReference type="KEGG" id="fpq:IB65_05780"/>
<dbReference type="KEGG" id="fpw:IA04_05790"/>
<dbReference type="GeneID" id="66553134"/>
<dbReference type="KEGG" id="fpv:IA03_05885"/>
<dbReference type="SUPFAM" id="SSF143011">
    <property type="entry name" value="RelE-like"/>
    <property type="match status" value="1"/>
</dbReference>
<gene>
    <name evidence="1" type="ORF">H0H26_13010</name>
</gene>
<evidence type="ECO:0000313" key="2">
    <source>
        <dbReference type="Proteomes" id="UP000596329"/>
    </source>
</evidence>
<proteinExistence type="predicted"/>
<dbReference type="KEGG" id="fpc:FPSM_02140"/>
<dbReference type="RefSeq" id="WP_011963362.1">
    <property type="nucleotide sequence ID" value="NZ_BJSX01000049.1"/>
</dbReference>
<name>A0A075SBY9_FLAPS</name>
<accession>A0A075SBY9</accession>
<protein>
    <submittedName>
        <fullName evidence="1">Plasmid stabilization protein</fullName>
    </submittedName>
</protein>
<sequence length="88" mass="10303">MIVKFSNPFFKDLCKIKDSILKNDLIQVIVLFENSENIEGISNIIKMKGQTEAYRMKIDKYRLGFYFDGATIKLGRFAKINDIYKLFP</sequence>
<dbReference type="Proteomes" id="UP000596329">
    <property type="component" value="Chromosome"/>
</dbReference>
<dbReference type="Gene3D" id="3.30.2310.20">
    <property type="entry name" value="RelE-like"/>
    <property type="match status" value="1"/>
</dbReference>
<reference evidence="1 2" key="1">
    <citation type="submission" date="2020-07" db="EMBL/GenBank/DDBJ databases">
        <title>Genomic characterization of Flavobacterium psychrophilum strains.</title>
        <authorList>
            <person name="Castillo D."/>
            <person name="Jorgensen J."/>
            <person name="Middelboe M."/>
        </authorList>
    </citation>
    <scope>NUCLEOTIDE SEQUENCE [LARGE SCALE GENOMIC DNA]</scope>
    <source>
        <strain evidence="1 2">FPS-R7</strain>
    </source>
</reference>
<dbReference type="KEGG" id="fpk:IA06_05825"/>
<organism evidence="1 2">
    <name type="scientific">Flavobacterium psychrophilum</name>
    <dbReference type="NCBI Taxonomy" id="96345"/>
    <lineage>
        <taxon>Bacteria</taxon>
        <taxon>Pseudomonadati</taxon>
        <taxon>Bacteroidota</taxon>
        <taxon>Flavobacteriia</taxon>
        <taxon>Flavobacteriales</taxon>
        <taxon>Flavobacteriaceae</taxon>
        <taxon>Flavobacterium</taxon>
    </lineage>
</organism>
<dbReference type="InterPro" id="IPR035093">
    <property type="entry name" value="RelE/ParE_toxin_dom_sf"/>
</dbReference>
<dbReference type="AlphaFoldDB" id="A0A075SBY9"/>